<name>A0A1M4T8B2_9FIRM</name>
<reference evidence="7" key="1">
    <citation type="submission" date="2016-11" db="EMBL/GenBank/DDBJ databases">
        <authorList>
            <person name="Varghese N."/>
            <person name="Submissions S."/>
        </authorList>
    </citation>
    <scope>NUCLEOTIDE SEQUENCE [LARGE SCALE GENOMIC DNA]</scope>
    <source>
        <strain evidence="7">DSM 18095</strain>
    </source>
</reference>
<dbReference type="Pfam" id="PF25973">
    <property type="entry name" value="BSH_CzcB"/>
    <property type="match status" value="1"/>
</dbReference>
<dbReference type="InterPro" id="IPR058637">
    <property type="entry name" value="YknX-like_C"/>
</dbReference>
<dbReference type="InterPro" id="IPR006143">
    <property type="entry name" value="RND_pump_MFP"/>
</dbReference>
<evidence type="ECO:0000313" key="7">
    <source>
        <dbReference type="Proteomes" id="UP000184114"/>
    </source>
</evidence>
<dbReference type="Pfam" id="PF25989">
    <property type="entry name" value="YknX_C"/>
    <property type="match status" value="1"/>
</dbReference>
<proteinExistence type="inferred from homology"/>
<comment type="similarity">
    <text evidence="1">Belongs to the membrane fusion protein (MFP) (TC 8.A.1) family.</text>
</comment>
<dbReference type="RefSeq" id="WP_072972920.1">
    <property type="nucleotide sequence ID" value="NZ_FQTY01000002.1"/>
</dbReference>
<dbReference type="PANTHER" id="PTHR30469">
    <property type="entry name" value="MULTIDRUG RESISTANCE PROTEIN MDTA"/>
    <property type="match status" value="1"/>
</dbReference>
<evidence type="ECO:0000256" key="3">
    <source>
        <dbReference type="SAM" id="Phobius"/>
    </source>
</evidence>
<sequence>MKKKVIIAIIFITIIITVSYIKYVKRFIEVNTATVEKGNITKYVEELGVVKSENQVNIYSATTGMVSKVLVDIGHKVKKGDVLVILDKDEIIRDMEQLSNKREAILAEYNEAKQPIDNKEILKLELEIEDLEKKLANLRRILDNKKTLYNEGAISYEEYQEALLQMESETINLEKVKLDLEIIKKPISQDIVTKFETQLRQLDIQEKDLEKTYKDSIINSNIDGIVFGKFVEEGSYIQQGTCIMDIGNIDKLYIESDILVEDVMKVVEGAKVHITNKDLNIVDLEGTVKNIHPYAFAKTSDLGIQQKRVKVDIEINGNEKGLRPGYDLEVKIITEEVNNTLIVPKKALFIIDGKDYVFIDDNGKARLREVITGIENDKDVQIIQGLKEGEILILSPHKEIREGIRIKGI</sequence>
<dbReference type="GO" id="GO:1990281">
    <property type="term" value="C:efflux pump complex"/>
    <property type="evidence" value="ECO:0007669"/>
    <property type="project" value="TreeGrafter"/>
</dbReference>
<evidence type="ECO:0000256" key="1">
    <source>
        <dbReference type="ARBA" id="ARBA00009477"/>
    </source>
</evidence>
<keyword evidence="2" id="KW-0175">Coiled coil</keyword>
<protein>
    <submittedName>
        <fullName evidence="6">HlyD family secretion protein</fullName>
    </submittedName>
</protein>
<accession>A0A1M4T8B2</accession>
<dbReference type="AlphaFoldDB" id="A0A1M4T8B2"/>
<dbReference type="GeneID" id="90996590"/>
<dbReference type="Proteomes" id="UP000184114">
    <property type="component" value="Unassembled WGS sequence"/>
</dbReference>
<dbReference type="EMBL" id="FQTY01000002">
    <property type="protein sequence ID" value="SHE40675.1"/>
    <property type="molecule type" value="Genomic_DNA"/>
</dbReference>
<keyword evidence="3" id="KW-0812">Transmembrane</keyword>
<evidence type="ECO:0000259" key="5">
    <source>
        <dbReference type="Pfam" id="PF25989"/>
    </source>
</evidence>
<evidence type="ECO:0000256" key="2">
    <source>
        <dbReference type="SAM" id="Coils"/>
    </source>
</evidence>
<keyword evidence="3" id="KW-0472">Membrane</keyword>
<dbReference type="Gene3D" id="2.40.50.100">
    <property type="match status" value="1"/>
</dbReference>
<dbReference type="STRING" id="1123404.SAMN02745784_00554"/>
<feature type="domain" description="YknX-like C-terminal permuted SH3-like" evidence="5">
    <location>
        <begin position="342"/>
        <end position="407"/>
    </location>
</feature>
<gene>
    <name evidence="6" type="ORF">SAMN02745784_00554</name>
</gene>
<feature type="domain" description="CzcB-like barrel-sandwich hybrid" evidence="4">
    <location>
        <begin position="56"/>
        <end position="247"/>
    </location>
</feature>
<organism evidence="6 7">
    <name type="scientific">Tissierella praeacuta DSM 18095</name>
    <dbReference type="NCBI Taxonomy" id="1123404"/>
    <lineage>
        <taxon>Bacteria</taxon>
        <taxon>Bacillati</taxon>
        <taxon>Bacillota</taxon>
        <taxon>Tissierellia</taxon>
        <taxon>Tissierellales</taxon>
        <taxon>Tissierellaceae</taxon>
        <taxon>Tissierella</taxon>
    </lineage>
</organism>
<feature type="coiled-coil region" evidence="2">
    <location>
        <begin position="88"/>
        <end position="212"/>
    </location>
</feature>
<dbReference type="Gene3D" id="2.40.420.20">
    <property type="match status" value="1"/>
</dbReference>
<keyword evidence="3" id="KW-1133">Transmembrane helix</keyword>
<dbReference type="InterPro" id="IPR058647">
    <property type="entry name" value="BSH_CzcB-like"/>
</dbReference>
<evidence type="ECO:0000259" key="4">
    <source>
        <dbReference type="Pfam" id="PF25973"/>
    </source>
</evidence>
<evidence type="ECO:0000313" key="6">
    <source>
        <dbReference type="EMBL" id="SHE40675.1"/>
    </source>
</evidence>
<keyword evidence="7" id="KW-1185">Reference proteome</keyword>
<dbReference type="Gene3D" id="2.40.30.170">
    <property type="match status" value="1"/>
</dbReference>
<dbReference type="NCBIfam" id="TIGR01730">
    <property type="entry name" value="RND_mfp"/>
    <property type="match status" value="1"/>
</dbReference>
<dbReference type="PANTHER" id="PTHR30469:SF33">
    <property type="entry name" value="SLR1207 PROTEIN"/>
    <property type="match status" value="1"/>
</dbReference>
<dbReference type="GO" id="GO:0015562">
    <property type="term" value="F:efflux transmembrane transporter activity"/>
    <property type="evidence" value="ECO:0007669"/>
    <property type="project" value="TreeGrafter"/>
</dbReference>
<feature type="transmembrane region" description="Helical" evidence="3">
    <location>
        <begin position="5"/>
        <end position="23"/>
    </location>
</feature>